<sequence length="70" mass="8140">MRLKERENSSEGADKEQESTPVDRESIPVDSWDRPDDWERASFEELPEPDYDEYPIPEPDELTEVPASDS</sequence>
<dbReference type="EMBL" id="FMZP01000050">
    <property type="protein sequence ID" value="SDD79733.1"/>
    <property type="molecule type" value="Genomic_DNA"/>
</dbReference>
<dbReference type="Proteomes" id="UP000324021">
    <property type="component" value="Unassembled WGS sequence"/>
</dbReference>
<gene>
    <name evidence="2" type="ORF">SAMN05192552_10506</name>
</gene>
<name>A0A1G6XPQ0_9EURY</name>
<evidence type="ECO:0000313" key="2">
    <source>
        <dbReference type="EMBL" id="SDD79733.1"/>
    </source>
</evidence>
<evidence type="ECO:0000313" key="3">
    <source>
        <dbReference type="Proteomes" id="UP000324021"/>
    </source>
</evidence>
<organism evidence="2 3">
    <name type="scientific">Natrinema hispanicum</name>
    <dbReference type="NCBI Taxonomy" id="392421"/>
    <lineage>
        <taxon>Archaea</taxon>
        <taxon>Methanobacteriati</taxon>
        <taxon>Methanobacteriota</taxon>
        <taxon>Stenosarchaea group</taxon>
        <taxon>Halobacteria</taxon>
        <taxon>Halobacteriales</taxon>
        <taxon>Natrialbaceae</taxon>
        <taxon>Natrinema</taxon>
    </lineage>
</organism>
<proteinExistence type="predicted"/>
<reference evidence="2 3" key="1">
    <citation type="submission" date="2016-10" db="EMBL/GenBank/DDBJ databases">
        <authorList>
            <person name="Varghese N."/>
            <person name="Submissions S."/>
        </authorList>
    </citation>
    <scope>NUCLEOTIDE SEQUENCE [LARGE SCALE GENOMIC DNA]</scope>
    <source>
        <strain evidence="2 3">CDM_1</strain>
    </source>
</reference>
<feature type="region of interest" description="Disordered" evidence="1">
    <location>
        <begin position="1"/>
        <end position="70"/>
    </location>
</feature>
<protein>
    <submittedName>
        <fullName evidence="2">Uncharacterized protein</fullName>
    </submittedName>
</protein>
<dbReference type="AlphaFoldDB" id="A0A1G6XPQ0"/>
<accession>A0A1G6XPQ0</accession>
<feature type="compositionally biased region" description="Basic and acidic residues" evidence="1">
    <location>
        <begin position="1"/>
        <end position="43"/>
    </location>
</feature>
<feature type="compositionally biased region" description="Acidic residues" evidence="1">
    <location>
        <begin position="45"/>
        <end position="63"/>
    </location>
</feature>
<evidence type="ECO:0000256" key="1">
    <source>
        <dbReference type="SAM" id="MobiDB-lite"/>
    </source>
</evidence>